<evidence type="ECO:0000313" key="1">
    <source>
        <dbReference type="EMBL" id="MDK4326551.1"/>
    </source>
</evidence>
<dbReference type="EMBL" id="JASNVP010000007">
    <property type="protein sequence ID" value="MDK4326551.1"/>
    <property type="molecule type" value="Genomic_DNA"/>
</dbReference>
<sequence>MSFQLDKNAIEKLAKAKPAEEAKSWNKELERLARQMNGKPRSEIKTKLQALMNKLGLKLEHAQIDYFAEAIEQGKIPRFDAR</sequence>
<organism evidence="1 2">
    <name type="scientific">Corynebacterium propinquum</name>
    <dbReference type="NCBI Taxonomy" id="43769"/>
    <lineage>
        <taxon>Bacteria</taxon>
        <taxon>Bacillati</taxon>
        <taxon>Actinomycetota</taxon>
        <taxon>Actinomycetes</taxon>
        <taxon>Mycobacteriales</taxon>
        <taxon>Corynebacteriaceae</taxon>
        <taxon>Corynebacterium</taxon>
    </lineage>
</organism>
<dbReference type="RefSeq" id="WP_018121122.1">
    <property type="nucleotide sequence ID" value="NZ_CBCRTU010000009.1"/>
</dbReference>
<reference evidence="1" key="1">
    <citation type="submission" date="2023-05" db="EMBL/GenBank/DDBJ databases">
        <title>Metabolic capabilities are highly conserved among human nasal-associated Corynebacterium species in pangenomic analyses.</title>
        <authorList>
            <person name="Tran T.H."/>
            <person name="Roberts A.Q."/>
            <person name="Escapa I.F."/>
            <person name="Gao W."/>
            <person name="Conlan S."/>
            <person name="Kong H."/>
            <person name="Segre J.A."/>
            <person name="Kelly M.S."/>
            <person name="Lemon K.P."/>
        </authorList>
    </citation>
    <scope>NUCLEOTIDE SEQUENCE</scope>
    <source>
        <strain evidence="1">KPL2654</strain>
    </source>
</reference>
<dbReference type="Proteomes" id="UP001226160">
    <property type="component" value="Unassembled WGS sequence"/>
</dbReference>
<evidence type="ECO:0000313" key="2">
    <source>
        <dbReference type="Proteomes" id="UP001226160"/>
    </source>
</evidence>
<proteinExistence type="predicted"/>
<comment type="caution">
    <text evidence="1">The sequence shown here is derived from an EMBL/GenBank/DDBJ whole genome shotgun (WGS) entry which is preliminary data.</text>
</comment>
<name>A0AAP4BVY9_9CORY</name>
<gene>
    <name evidence="1" type="ORF">QPX54_08560</name>
</gene>
<accession>A0AAP4BVY9</accession>
<protein>
    <submittedName>
        <fullName evidence="1">Uncharacterized protein</fullName>
    </submittedName>
</protein>
<dbReference type="GeneID" id="64188075"/>
<dbReference type="AlphaFoldDB" id="A0AAP4BVY9"/>